<evidence type="ECO:0000256" key="2">
    <source>
        <dbReference type="SAM" id="SignalP"/>
    </source>
</evidence>
<name>A0ABV7ZH49_9DEIO</name>
<organism evidence="4 5">
    <name type="scientific">Deinococcus rufus</name>
    <dbReference type="NCBI Taxonomy" id="2136097"/>
    <lineage>
        <taxon>Bacteria</taxon>
        <taxon>Thermotogati</taxon>
        <taxon>Deinococcota</taxon>
        <taxon>Deinococci</taxon>
        <taxon>Deinococcales</taxon>
        <taxon>Deinococcaceae</taxon>
        <taxon>Deinococcus</taxon>
    </lineage>
</organism>
<dbReference type="PANTHER" id="PTHR34819:SF3">
    <property type="entry name" value="CELL SURFACE PROTEIN"/>
    <property type="match status" value="1"/>
</dbReference>
<dbReference type="InterPro" id="IPR001434">
    <property type="entry name" value="OmcB-like_DUF11"/>
</dbReference>
<reference evidence="5" key="1">
    <citation type="journal article" date="2019" name="Int. J. Syst. Evol. Microbiol.">
        <title>The Global Catalogue of Microorganisms (GCM) 10K type strain sequencing project: providing services to taxonomists for standard genome sequencing and annotation.</title>
        <authorList>
            <consortium name="The Broad Institute Genomics Platform"/>
            <consortium name="The Broad Institute Genome Sequencing Center for Infectious Disease"/>
            <person name="Wu L."/>
            <person name="Ma J."/>
        </authorList>
    </citation>
    <scope>NUCLEOTIDE SEQUENCE [LARGE SCALE GENOMIC DNA]</scope>
    <source>
        <strain evidence="5">CCTCC AB 2017081</strain>
    </source>
</reference>
<protein>
    <recommendedName>
        <fullName evidence="3">DUF11 domain-containing protein</fullName>
    </recommendedName>
</protein>
<dbReference type="Gene3D" id="2.60.40.10">
    <property type="entry name" value="Immunoglobulins"/>
    <property type="match status" value="1"/>
</dbReference>
<comment type="caution">
    <text evidence="4">The sequence shown here is derived from an EMBL/GenBank/DDBJ whole genome shotgun (WGS) entry which is preliminary data.</text>
</comment>
<feature type="compositionally biased region" description="Low complexity" evidence="1">
    <location>
        <begin position="639"/>
        <end position="658"/>
    </location>
</feature>
<evidence type="ECO:0000259" key="3">
    <source>
        <dbReference type="Pfam" id="PF01345"/>
    </source>
</evidence>
<dbReference type="Pfam" id="PF01345">
    <property type="entry name" value="DUF11"/>
    <property type="match status" value="2"/>
</dbReference>
<keyword evidence="5" id="KW-1185">Reference proteome</keyword>
<dbReference type="Proteomes" id="UP001595803">
    <property type="component" value="Unassembled WGS sequence"/>
</dbReference>
<feature type="chain" id="PRO_5045337485" description="DUF11 domain-containing protein" evidence="2">
    <location>
        <begin position="33"/>
        <end position="776"/>
    </location>
</feature>
<dbReference type="InterPro" id="IPR013783">
    <property type="entry name" value="Ig-like_fold"/>
</dbReference>
<dbReference type="RefSeq" id="WP_380103512.1">
    <property type="nucleotide sequence ID" value="NZ_JBHRZG010000024.1"/>
</dbReference>
<dbReference type="NCBIfam" id="TIGR01451">
    <property type="entry name" value="B_ant_repeat"/>
    <property type="match status" value="3"/>
</dbReference>
<feature type="domain" description="DUF11" evidence="3">
    <location>
        <begin position="375"/>
        <end position="503"/>
    </location>
</feature>
<evidence type="ECO:0000313" key="4">
    <source>
        <dbReference type="EMBL" id="MFC3835540.1"/>
    </source>
</evidence>
<dbReference type="Gene3D" id="2.60.40.740">
    <property type="match status" value="1"/>
</dbReference>
<evidence type="ECO:0000313" key="5">
    <source>
        <dbReference type="Proteomes" id="UP001595803"/>
    </source>
</evidence>
<dbReference type="InterPro" id="IPR051172">
    <property type="entry name" value="Chlamydia_OmcB"/>
</dbReference>
<dbReference type="SUPFAM" id="SSF49401">
    <property type="entry name" value="Bacterial adhesins"/>
    <property type="match status" value="1"/>
</dbReference>
<gene>
    <name evidence="4" type="ORF">ACFOSB_21970</name>
</gene>
<dbReference type="EMBL" id="JBHRZG010000024">
    <property type="protein sequence ID" value="MFC3835540.1"/>
    <property type="molecule type" value="Genomic_DNA"/>
</dbReference>
<feature type="domain" description="DUF11" evidence="3">
    <location>
        <begin position="536"/>
        <end position="650"/>
    </location>
</feature>
<dbReference type="InterPro" id="IPR047589">
    <property type="entry name" value="DUF11_rpt"/>
</dbReference>
<evidence type="ECO:0000256" key="1">
    <source>
        <dbReference type="SAM" id="MobiDB-lite"/>
    </source>
</evidence>
<keyword evidence="2" id="KW-0732">Signal</keyword>
<accession>A0ABV7ZH49</accession>
<feature type="signal peptide" evidence="2">
    <location>
        <begin position="1"/>
        <end position="32"/>
    </location>
</feature>
<sequence>MVRARAVIWMWTLIRCVLAAVILALAAMPASAQVAFSARYTNTATSGDIVLIGNVNYHCSTANPPATAAQVTACNTARTAGNQSVTNNGVYMVAVDTDSNAATTNSSSATLTLQSGSSVLFAGLYWAGISSSATNRASAVFATPAGSSTVTATTTAVIGSTYQSFVNVTSLVQAGGNGMYTVGNIASTQGATYWGGWTLVVAYRNTALPTRNLAVFDGLLQANNAATPVDITVSGFLTPSSGTVNSTIGVVAYDGDAGQAEGASATPTGSLRFGPNTAALSTVSNTVNPVNDVFNSSISTTTGTAGAGTNVTTGRTPAYTNTLGVDIDTFTPNTPLPNGSTSAVVRVIGTSGDVIFPGIITLATEIFVPNIKDSLTKTVTDVNGGALLPGDVLEYDLTVKNQGNDGAVNVVLTDPIPSNTTFVPGSITTTLINAGLKTDAGGDDQAEYDTATNRVVARLGTGATATTGGTLAPGTETHLIFRVTVNSGTPGDTTINNTGTVTYRQQTLGTTVSDTSDSDPVAAGDQPATIRVATPDLRVDKFHTGNFAPGVPGTFTLRVTNSGSAPTIGTVTVTDTLPAGMTAQSISGTGWTCTLSPLACTTGAILPPGSAYPDIALAASAPGGTYTNSATVSGGGEGSSAAGNNTDTDSVTVVTSPPPNVVVTKTVQNVTRSGSVTTSNSARPGDVLEYCVSFSNTGRTVSPVTVRDTLPANTDPELDAYGTGLGLRLTIGAVTTTLTSAADTDAASLVGQAVTLSLGSLSSTNGGSVCFRARVR</sequence>
<dbReference type="PANTHER" id="PTHR34819">
    <property type="entry name" value="LARGE CYSTEINE-RICH PERIPLASMIC PROTEIN OMCB"/>
    <property type="match status" value="1"/>
</dbReference>
<dbReference type="InterPro" id="IPR008966">
    <property type="entry name" value="Adhesion_dom_sf"/>
</dbReference>
<feature type="region of interest" description="Disordered" evidence="1">
    <location>
        <begin position="630"/>
        <end position="658"/>
    </location>
</feature>
<proteinExistence type="predicted"/>